<dbReference type="PANTHER" id="PTHR11487:SF0">
    <property type="entry name" value="S-ACYL FATTY ACID SYNTHASE THIOESTERASE, MEDIUM CHAIN"/>
    <property type="match status" value="1"/>
</dbReference>
<sequence length="233" mass="26674">MMSITKKQLFLLHFAGGNKYSYNFLQKSLVPDIEFVPVELPGRGERFRETLIKDKKEAIRDLFEQISRKRNGAPFIIFGHSMGAILALSLTKLFEEHNDKPDYLVVSGNPGPLDGYKIPNRHNLDDDAFKTSIAELGGIPNEIIENKDAFAFFSNIMRADFECIEKDQDLEKDITIESSIYAIMGDQESLTDRIENWSKFTTAAFDYSIFEGNHFFIHNHSKTIGKIINYCFV</sequence>
<evidence type="ECO:0000259" key="2">
    <source>
        <dbReference type="Pfam" id="PF00975"/>
    </source>
</evidence>
<feature type="domain" description="Thioesterase" evidence="2">
    <location>
        <begin position="8"/>
        <end position="225"/>
    </location>
</feature>
<dbReference type="InterPro" id="IPR001031">
    <property type="entry name" value="Thioesterase"/>
</dbReference>
<dbReference type="PATRIC" id="fig|558151.6.peg.2151"/>
<evidence type="ECO:0000313" key="4">
    <source>
        <dbReference type="Proteomes" id="UP000036261"/>
    </source>
</evidence>
<dbReference type="Pfam" id="PF00975">
    <property type="entry name" value="Thioesterase"/>
    <property type="match status" value="1"/>
</dbReference>
<dbReference type="AlphaFoldDB" id="A0A0J7IEQ7"/>
<evidence type="ECO:0000256" key="1">
    <source>
        <dbReference type="ARBA" id="ARBA00007169"/>
    </source>
</evidence>
<dbReference type="Proteomes" id="UP000036261">
    <property type="component" value="Unassembled WGS sequence"/>
</dbReference>
<dbReference type="InterPro" id="IPR029058">
    <property type="entry name" value="AB_hydrolase_fold"/>
</dbReference>
<dbReference type="InterPro" id="IPR012223">
    <property type="entry name" value="TEII"/>
</dbReference>
<evidence type="ECO:0000313" key="3">
    <source>
        <dbReference type="EMBL" id="KMQ64612.1"/>
    </source>
</evidence>
<dbReference type="OrthoDB" id="2213423at2"/>
<keyword evidence="4" id="KW-1185">Reference proteome</keyword>
<dbReference type="EMBL" id="LFND01000003">
    <property type="protein sequence ID" value="KMQ64612.1"/>
    <property type="molecule type" value="Genomic_DNA"/>
</dbReference>
<accession>A0A0J7IEQ7</accession>
<comment type="caution">
    <text evidence="3">The sequence shown here is derived from an EMBL/GenBank/DDBJ whole genome shotgun (WGS) entry which is preliminary data.</text>
</comment>
<reference evidence="3 4" key="1">
    <citation type="journal article" date="2013" name="Int. J. Syst. Evol. Microbiol.">
        <title>Chryseobacterium angstadtii sp. nov., isolated from a newt tank.</title>
        <authorList>
            <person name="Kirk K.E."/>
            <person name="Hoffman J.A."/>
            <person name="Smith K.A."/>
            <person name="Strahan B.L."/>
            <person name="Failor K.C."/>
            <person name="Krebs J.E."/>
            <person name="Gale A.N."/>
            <person name="Do T.D."/>
            <person name="Sontag T.C."/>
            <person name="Batties A.M."/>
            <person name="Mistiszyn K."/>
            <person name="Newman J.D."/>
        </authorList>
    </citation>
    <scope>NUCLEOTIDE SEQUENCE [LARGE SCALE GENOMIC DNA]</scope>
    <source>
        <strain evidence="3 4">KM</strain>
    </source>
</reference>
<comment type="similarity">
    <text evidence="1">Belongs to the thioesterase family.</text>
</comment>
<name>A0A0J7IEQ7_9FLAO</name>
<dbReference type="STRING" id="558151.ACM46_10195"/>
<proteinExistence type="inferred from homology"/>
<dbReference type="SUPFAM" id="SSF53474">
    <property type="entry name" value="alpha/beta-Hydrolases"/>
    <property type="match status" value="1"/>
</dbReference>
<gene>
    <name evidence="3" type="ORF">ACM46_10195</name>
</gene>
<organism evidence="3 4">
    <name type="scientific">Chryseobacterium angstadtii</name>
    <dbReference type="NCBI Taxonomy" id="558151"/>
    <lineage>
        <taxon>Bacteria</taxon>
        <taxon>Pseudomonadati</taxon>
        <taxon>Bacteroidota</taxon>
        <taxon>Flavobacteriia</taxon>
        <taxon>Flavobacteriales</taxon>
        <taxon>Weeksellaceae</taxon>
        <taxon>Chryseobacterium group</taxon>
        <taxon>Chryseobacterium</taxon>
    </lineage>
</organism>
<dbReference type="GO" id="GO:0008610">
    <property type="term" value="P:lipid biosynthetic process"/>
    <property type="evidence" value="ECO:0007669"/>
    <property type="project" value="TreeGrafter"/>
</dbReference>
<dbReference type="Gene3D" id="3.40.50.1820">
    <property type="entry name" value="alpha/beta hydrolase"/>
    <property type="match status" value="1"/>
</dbReference>
<protein>
    <recommendedName>
        <fullName evidence="2">Thioesterase domain-containing protein</fullName>
    </recommendedName>
</protein>
<dbReference type="PANTHER" id="PTHR11487">
    <property type="entry name" value="THIOESTERASE"/>
    <property type="match status" value="1"/>
</dbReference>